<reference evidence="1" key="2">
    <citation type="submission" date="2021-04" db="EMBL/GenBank/DDBJ databases">
        <authorList>
            <person name="Gilroy R."/>
        </authorList>
    </citation>
    <scope>NUCLEOTIDE SEQUENCE</scope>
    <source>
        <strain evidence="1">CHK160-9182</strain>
    </source>
</reference>
<dbReference type="Gene3D" id="1.10.3790.10">
    <property type="entry name" value="NinB"/>
    <property type="match status" value="1"/>
</dbReference>
<evidence type="ECO:0000313" key="1">
    <source>
        <dbReference type="EMBL" id="HIW06562.1"/>
    </source>
</evidence>
<dbReference type="Pfam" id="PF05772">
    <property type="entry name" value="NinB"/>
    <property type="match status" value="1"/>
</dbReference>
<dbReference type="InterPro" id="IPR036619">
    <property type="entry name" value="NinB_sf"/>
</dbReference>
<organism evidence="1 2">
    <name type="scientific">Candidatus Ignatzschineria merdigallinarum</name>
    <dbReference type="NCBI Taxonomy" id="2838621"/>
    <lineage>
        <taxon>Bacteria</taxon>
        <taxon>Pseudomonadati</taxon>
        <taxon>Pseudomonadota</taxon>
        <taxon>Gammaproteobacteria</taxon>
        <taxon>Cardiobacteriales</taxon>
        <taxon>Ignatzschineriaceae</taxon>
        <taxon>Ignatzschineria</taxon>
    </lineage>
</organism>
<dbReference type="InterPro" id="IPR008711">
    <property type="entry name" value="Recombinase_NinB"/>
</dbReference>
<dbReference type="SUPFAM" id="SSF103370">
    <property type="entry name" value="NinB"/>
    <property type="match status" value="1"/>
</dbReference>
<proteinExistence type="predicted"/>
<protein>
    <submittedName>
        <fullName evidence="1">Recombination protein NinB</fullName>
    </submittedName>
</protein>
<dbReference type="Proteomes" id="UP000823934">
    <property type="component" value="Unassembled WGS sequence"/>
</dbReference>
<sequence length="148" mass="17196">MEKATKFLLRNKRIRENLIATINALPLNEEFPLEVKISESSRTLLQNDMFHALCGDVSKQMTLNNEPLKLWQWKNVFVSGHWMVTTGAKESPLIRGIEGELLNIRESTSQMGKKRMSSLIEYSTAWAIQSGVKLRTTRYEYNYYGHRE</sequence>
<name>A0A9D1Q4P7_9GAMM</name>
<accession>A0A9D1Q4P7</accession>
<dbReference type="AlphaFoldDB" id="A0A9D1Q4P7"/>
<gene>
    <name evidence="1" type="ORF">H9889_04465</name>
</gene>
<reference evidence="1" key="1">
    <citation type="journal article" date="2021" name="PeerJ">
        <title>Extensive microbial diversity within the chicken gut microbiome revealed by metagenomics and culture.</title>
        <authorList>
            <person name="Gilroy R."/>
            <person name="Ravi A."/>
            <person name="Getino M."/>
            <person name="Pursley I."/>
            <person name="Horton D.L."/>
            <person name="Alikhan N.F."/>
            <person name="Baker D."/>
            <person name="Gharbi K."/>
            <person name="Hall N."/>
            <person name="Watson M."/>
            <person name="Adriaenssens E.M."/>
            <person name="Foster-Nyarko E."/>
            <person name="Jarju S."/>
            <person name="Secka A."/>
            <person name="Antonio M."/>
            <person name="Oren A."/>
            <person name="Chaudhuri R.R."/>
            <person name="La Ragione R."/>
            <person name="Hildebrand F."/>
            <person name="Pallen M.J."/>
        </authorList>
    </citation>
    <scope>NUCLEOTIDE SEQUENCE</scope>
    <source>
        <strain evidence="1">CHK160-9182</strain>
    </source>
</reference>
<dbReference type="EMBL" id="DXHP01000099">
    <property type="protein sequence ID" value="HIW06562.1"/>
    <property type="molecule type" value="Genomic_DNA"/>
</dbReference>
<evidence type="ECO:0000313" key="2">
    <source>
        <dbReference type="Proteomes" id="UP000823934"/>
    </source>
</evidence>
<comment type="caution">
    <text evidence="1">The sequence shown here is derived from an EMBL/GenBank/DDBJ whole genome shotgun (WGS) entry which is preliminary data.</text>
</comment>